<accession>A0A136ILZ3</accession>
<dbReference type="Proteomes" id="UP000070501">
    <property type="component" value="Unassembled WGS sequence"/>
</dbReference>
<dbReference type="STRING" id="196109.A0A136ILZ3"/>
<dbReference type="GO" id="GO:0004721">
    <property type="term" value="F:phosphoprotein phosphatase activity"/>
    <property type="evidence" value="ECO:0007669"/>
    <property type="project" value="TreeGrafter"/>
</dbReference>
<dbReference type="OrthoDB" id="5599171at2759"/>
<protein>
    <submittedName>
        <fullName evidence="3">Spo7-like protein-domain-containing protein</fullName>
    </submittedName>
</protein>
<dbReference type="Pfam" id="PF03907">
    <property type="entry name" value="Spo7"/>
    <property type="match status" value="1"/>
</dbReference>
<feature type="transmembrane region" description="Helical" evidence="2">
    <location>
        <begin position="65"/>
        <end position="82"/>
    </location>
</feature>
<feature type="compositionally biased region" description="Polar residues" evidence="1">
    <location>
        <begin position="267"/>
        <end position="279"/>
    </location>
</feature>
<name>A0A136ILZ3_9PEZI</name>
<evidence type="ECO:0000313" key="4">
    <source>
        <dbReference type="Proteomes" id="UP000070501"/>
    </source>
</evidence>
<dbReference type="GO" id="GO:0006998">
    <property type="term" value="P:nuclear envelope organization"/>
    <property type="evidence" value="ECO:0007669"/>
    <property type="project" value="TreeGrafter"/>
</dbReference>
<dbReference type="PANTHER" id="PTHR28249">
    <property type="entry name" value="SPORULATION-SPECIFIC PROTEIN SPO7"/>
    <property type="match status" value="1"/>
</dbReference>
<keyword evidence="4" id="KW-1185">Reference proteome</keyword>
<feature type="compositionally biased region" description="Low complexity" evidence="1">
    <location>
        <begin position="240"/>
        <end position="253"/>
    </location>
</feature>
<keyword evidence="2" id="KW-1133">Transmembrane helix</keyword>
<dbReference type="GO" id="GO:0071595">
    <property type="term" value="C:Nem1-Spo7 phosphatase complex"/>
    <property type="evidence" value="ECO:0007669"/>
    <property type="project" value="TreeGrafter"/>
</dbReference>
<organism evidence="3 4">
    <name type="scientific">Microdochium bolleyi</name>
    <dbReference type="NCBI Taxonomy" id="196109"/>
    <lineage>
        <taxon>Eukaryota</taxon>
        <taxon>Fungi</taxon>
        <taxon>Dikarya</taxon>
        <taxon>Ascomycota</taxon>
        <taxon>Pezizomycotina</taxon>
        <taxon>Sordariomycetes</taxon>
        <taxon>Xylariomycetidae</taxon>
        <taxon>Xylariales</taxon>
        <taxon>Microdochiaceae</taxon>
        <taxon>Microdochium</taxon>
    </lineage>
</organism>
<feature type="compositionally biased region" description="Polar residues" evidence="1">
    <location>
        <begin position="300"/>
        <end position="314"/>
    </location>
</feature>
<keyword evidence="2" id="KW-0812">Transmembrane</keyword>
<evidence type="ECO:0000313" key="3">
    <source>
        <dbReference type="EMBL" id="KXJ85798.1"/>
    </source>
</evidence>
<dbReference type="PANTHER" id="PTHR28249:SF1">
    <property type="entry name" value="SPORULATION-SPECIFIC PROTEIN SPO7"/>
    <property type="match status" value="1"/>
</dbReference>
<feature type="compositionally biased region" description="Basic residues" evidence="1">
    <location>
        <begin position="214"/>
        <end position="228"/>
    </location>
</feature>
<reference evidence="4" key="1">
    <citation type="submission" date="2016-02" db="EMBL/GenBank/DDBJ databases">
        <title>Draft genome sequence of Microdochium bolleyi, a fungal endophyte of beachgrass.</title>
        <authorList>
            <consortium name="DOE Joint Genome Institute"/>
            <person name="David A.S."/>
            <person name="May G."/>
            <person name="Haridas S."/>
            <person name="Lim J."/>
            <person name="Wang M."/>
            <person name="Labutti K."/>
            <person name="Lipzen A."/>
            <person name="Barry K."/>
            <person name="Grigoriev I.V."/>
        </authorList>
    </citation>
    <scope>NUCLEOTIDE SEQUENCE [LARGE SCALE GENOMIC DNA]</scope>
    <source>
        <strain evidence="4">J235TASD1</strain>
    </source>
</reference>
<feature type="transmembrane region" description="Helical" evidence="2">
    <location>
        <begin position="12"/>
        <end position="33"/>
    </location>
</feature>
<feature type="non-terminal residue" evidence="3">
    <location>
        <position position="1"/>
    </location>
</feature>
<dbReference type="GO" id="GO:0019888">
    <property type="term" value="F:protein phosphatase regulator activity"/>
    <property type="evidence" value="ECO:0007669"/>
    <property type="project" value="InterPro"/>
</dbReference>
<dbReference type="InParanoid" id="A0A136ILZ3"/>
<sequence length="320" mass="36729">MGGSVYWMVDMAEKVCFMAGVLTGMLVWATGIWERGIRWPRRWLGISNRGLRGFNCKLVITKRPLLVELFSTIVFFFTYGAFSSTAGQYRYIDPLILREVDRELNINRQEHPTLPYVTVGDEEKGGHEEDLAPGGDYVKLLLLAKPFSPNFRENWELYRTEYWDKENERRNLIRTKLEAHDKKIVKERYGWRWWLPGYRSAARIRPAHEESEKHHHAPHLHHAHHHRAASISKEEKRTRSASLRRNSSSAGSTRSRTPSAEVADDGNTVSRQASVSSNASDKKRKKHLSTGSRSKRESRSLTPEYSSPLAQASKASDEVA</sequence>
<evidence type="ECO:0000256" key="1">
    <source>
        <dbReference type="SAM" id="MobiDB-lite"/>
    </source>
</evidence>
<feature type="region of interest" description="Disordered" evidence="1">
    <location>
        <begin position="206"/>
        <end position="320"/>
    </location>
</feature>
<dbReference type="EMBL" id="KQ964274">
    <property type="protein sequence ID" value="KXJ85798.1"/>
    <property type="molecule type" value="Genomic_DNA"/>
</dbReference>
<dbReference type="InterPro" id="IPR005605">
    <property type="entry name" value="Spo7"/>
</dbReference>
<dbReference type="AlphaFoldDB" id="A0A136ILZ3"/>
<gene>
    <name evidence="3" type="ORF">Micbo1qcDRAFT_169071</name>
</gene>
<proteinExistence type="predicted"/>
<evidence type="ECO:0000256" key="2">
    <source>
        <dbReference type="SAM" id="Phobius"/>
    </source>
</evidence>
<keyword evidence="2" id="KW-0472">Membrane</keyword>